<protein>
    <submittedName>
        <fullName evidence="2">Uncharacterized protein</fullName>
    </submittedName>
</protein>
<feature type="transmembrane region" description="Helical" evidence="1">
    <location>
        <begin position="70"/>
        <end position="87"/>
    </location>
</feature>
<keyword evidence="1" id="KW-1133">Transmembrane helix</keyword>
<feature type="transmembrane region" description="Helical" evidence="1">
    <location>
        <begin position="45"/>
        <end position="63"/>
    </location>
</feature>
<dbReference type="AlphaFoldDB" id="A0A2M8ETK8"/>
<keyword evidence="1" id="KW-0472">Membrane</keyword>
<evidence type="ECO:0000256" key="1">
    <source>
        <dbReference type="SAM" id="Phobius"/>
    </source>
</evidence>
<reference evidence="3" key="1">
    <citation type="submission" date="2017-09" db="EMBL/GenBank/DDBJ databases">
        <title>Depth-based differentiation of microbial function through sediment-hosted aquifers and enrichment of novel symbionts in the deep terrestrial subsurface.</title>
        <authorList>
            <person name="Probst A.J."/>
            <person name="Ladd B."/>
            <person name="Jarett J.K."/>
            <person name="Geller-Mcgrath D.E."/>
            <person name="Sieber C.M.K."/>
            <person name="Emerson J.B."/>
            <person name="Anantharaman K."/>
            <person name="Thomas B.C."/>
            <person name="Malmstrom R."/>
            <person name="Stieglmeier M."/>
            <person name="Klingl A."/>
            <person name="Woyke T."/>
            <person name="Ryan C.M."/>
            <person name="Banfield J.F."/>
        </authorList>
    </citation>
    <scope>NUCLEOTIDE SEQUENCE [LARGE SCALE GENOMIC DNA]</scope>
</reference>
<dbReference type="Proteomes" id="UP000229816">
    <property type="component" value="Unassembled WGS sequence"/>
</dbReference>
<proteinExistence type="predicted"/>
<name>A0A2M8ETK8_9BACT</name>
<feature type="transmembrane region" description="Helical" evidence="1">
    <location>
        <begin position="21"/>
        <end position="39"/>
    </location>
</feature>
<organism evidence="2 3">
    <name type="scientific">Candidatus Shapirobacteria bacterium CG_4_9_14_0_2_um_filter_39_11</name>
    <dbReference type="NCBI Taxonomy" id="1974478"/>
    <lineage>
        <taxon>Bacteria</taxon>
        <taxon>Candidatus Shapironibacteriota</taxon>
    </lineage>
</organism>
<evidence type="ECO:0000313" key="2">
    <source>
        <dbReference type="EMBL" id="PJC28455.1"/>
    </source>
</evidence>
<gene>
    <name evidence="2" type="ORF">CO054_00035</name>
</gene>
<comment type="caution">
    <text evidence="2">The sequence shown here is derived from an EMBL/GenBank/DDBJ whole genome shotgun (WGS) entry which is preliminary data.</text>
</comment>
<keyword evidence="1" id="KW-0812">Transmembrane</keyword>
<dbReference type="EMBL" id="PFSF01000002">
    <property type="protein sequence ID" value="PJC28455.1"/>
    <property type="molecule type" value="Genomic_DNA"/>
</dbReference>
<accession>A0A2M8ETK8</accession>
<evidence type="ECO:0000313" key="3">
    <source>
        <dbReference type="Proteomes" id="UP000229816"/>
    </source>
</evidence>
<feature type="transmembrane region" description="Helical" evidence="1">
    <location>
        <begin position="93"/>
        <end position="112"/>
    </location>
</feature>
<sequence>MDKLFEEYTHEVILWAISNKYKIIFLVLVSFFIHFASLLPYVNLVLTKKLVIFLVSVSFFVIFKIDWRKILYIIFLLFFIVFIFTLLKEGEKASIIGDYIYGFLVLTSISYFQDI</sequence>